<proteinExistence type="predicted"/>
<protein>
    <submittedName>
        <fullName evidence="1">Uncharacterized protein</fullName>
    </submittedName>
</protein>
<reference evidence="1" key="2">
    <citation type="journal article" date="2015" name="Fish Shellfish Immunol.">
        <title>Early steps in the European eel (Anguilla anguilla)-Vibrio vulnificus interaction in the gills: Role of the RtxA13 toxin.</title>
        <authorList>
            <person name="Callol A."/>
            <person name="Pajuelo D."/>
            <person name="Ebbesson L."/>
            <person name="Teles M."/>
            <person name="MacKenzie S."/>
            <person name="Amaro C."/>
        </authorList>
    </citation>
    <scope>NUCLEOTIDE SEQUENCE</scope>
</reference>
<name>A0A0E9XIH5_ANGAN</name>
<sequence length="53" mass="6477">MCVSLVEKNIYTHIHLMAAFLHSTKCKMIYFKNLFFRELRISVEYGRSFYQHM</sequence>
<dbReference type="EMBL" id="GBXM01006937">
    <property type="protein sequence ID" value="JAI01641.1"/>
    <property type="molecule type" value="Transcribed_RNA"/>
</dbReference>
<evidence type="ECO:0000313" key="1">
    <source>
        <dbReference type="EMBL" id="JAI01641.1"/>
    </source>
</evidence>
<reference evidence="1" key="1">
    <citation type="submission" date="2014-11" db="EMBL/GenBank/DDBJ databases">
        <authorList>
            <person name="Amaro Gonzalez C."/>
        </authorList>
    </citation>
    <scope>NUCLEOTIDE SEQUENCE</scope>
</reference>
<dbReference type="AlphaFoldDB" id="A0A0E9XIH5"/>
<accession>A0A0E9XIH5</accession>
<organism evidence="1">
    <name type="scientific">Anguilla anguilla</name>
    <name type="common">European freshwater eel</name>
    <name type="synonym">Muraena anguilla</name>
    <dbReference type="NCBI Taxonomy" id="7936"/>
    <lineage>
        <taxon>Eukaryota</taxon>
        <taxon>Metazoa</taxon>
        <taxon>Chordata</taxon>
        <taxon>Craniata</taxon>
        <taxon>Vertebrata</taxon>
        <taxon>Euteleostomi</taxon>
        <taxon>Actinopterygii</taxon>
        <taxon>Neopterygii</taxon>
        <taxon>Teleostei</taxon>
        <taxon>Anguilliformes</taxon>
        <taxon>Anguillidae</taxon>
        <taxon>Anguilla</taxon>
    </lineage>
</organism>